<feature type="chain" id="PRO_5018082573" description="Lipoprotein" evidence="1">
    <location>
        <begin position="23"/>
        <end position="104"/>
    </location>
</feature>
<keyword evidence="3" id="KW-1185">Reference proteome</keyword>
<reference evidence="2 3" key="1">
    <citation type="submission" date="2018-11" db="EMBL/GenBank/DDBJ databases">
        <authorList>
            <person name="Criscuolo A."/>
        </authorList>
    </citation>
    <scope>NUCLEOTIDE SEQUENCE [LARGE SCALE GENOMIC DNA]</scope>
    <source>
        <strain evidence="2">ACIP111625</strain>
    </source>
</reference>
<gene>
    <name evidence="2" type="ORF">XINFAN_01492</name>
</gene>
<protein>
    <recommendedName>
        <fullName evidence="4">Lipoprotein</fullName>
    </recommendedName>
</protein>
<evidence type="ECO:0008006" key="4">
    <source>
        <dbReference type="Google" id="ProtNLM"/>
    </source>
</evidence>
<accession>A0A3P5XCL4</accession>
<sequence>MTRLFLLPAVLLLAACDPQALADKTTRNLAHGVVLPVVSRDLPAGPAEQATDCILNAASMPEIRALARDTGVEAGSQTRENIRNIALRPAAQSCFAARGLPQVR</sequence>
<evidence type="ECO:0000313" key="2">
    <source>
        <dbReference type="EMBL" id="VDC25254.1"/>
    </source>
</evidence>
<organism evidence="2 3">
    <name type="scientific">Pseudogemmobacter humi</name>
    <dbReference type="NCBI Taxonomy" id="2483812"/>
    <lineage>
        <taxon>Bacteria</taxon>
        <taxon>Pseudomonadati</taxon>
        <taxon>Pseudomonadota</taxon>
        <taxon>Alphaproteobacteria</taxon>
        <taxon>Rhodobacterales</taxon>
        <taxon>Paracoccaceae</taxon>
        <taxon>Pseudogemmobacter</taxon>
    </lineage>
</organism>
<evidence type="ECO:0000313" key="3">
    <source>
        <dbReference type="Proteomes" id="UP000277498"/>
    </source>
</evidence>
<dbReference type="PROSITE" id="PS51257">
    <property type="entry name" value="PROKAR_LIPOPROTEIN"/>
    <property type="match status" value="1"/>
</dbReference>
<proteinExistence type="predicted"/>
<dbReference type="EMBL" id="UXAW01000051">
    <property type="protein sequence ID" value="VDC25254.1"/>
    <property type="molecule type" value="Genomic_DNA"/>
</dbReference>
<dbReference type="AlphaFoldDB" id="A0A3P5XCL4"/>
<dbReference type="Proteomes" id="UP000277498">
    <property type="component" value="Unassembled WGS sequence"/>
</dbReference>
<name>A0A3P5XCL4_9RHOB</name>
<dbReference type="RefSeq" id="WP_233352159.1">
    <property type="nucleotide sequence ID" value="NZ_UXAW01000051.1"/>
</dbReference>
<feature type="signal peptide" evidence="1">
    <location>
        <begin position="1"/>
        <end position="22"/>
    </location>
</feature>
<keyword evidence="1" id="KW-0732">Signal</keyword>
<evidence type="ECO:0000256" key="1">
    <source>
        <dbReference type="SAM" id="SignalP"/>
    </source>
</evidence>